<feature type="transmembrane region" description="Helical" evidence="1">
    <location>
        <begin position="41"/>
        <end position="62"/>
    </location>
</feature>
<dbReference type="InterPro" id="IPR036858">
    <property type="entry name" value="Cyclin-dep_kinase_reg-sub_sf"/>
</dbReference>
<comment type="caution">
    <text evidence="2">The sequence shown here is derived from an EMBL/GenBank/DDBJ whole genome shotgun (WGS) entry which is preliminary data.</text>
</comment>
<keyword evidence="1" id="KW-0472">Membrane</keyword>
<keyword evidence="1" id="KW-0812">Transmembrane</keyword>
<dbReference type="Gene3D" id="3.30.170.10">
    <property type="entry name" value="Cyclin-dependent kinase, regulatory subunit"/>
    <property type="match status" value="1"/>
</dbReference>
<keyword evidence="1" id="KW-1133">Transmembrane helix</keyword>
<keyword evidence="3" id="KW-1185">Reference proteome</keyword>
<accession>A0A5N5T3P3</accession>
<sequence length="63" mass="8077">MKTDQIQYSDKYSDDKFEYRASYSFIQTYKTRTRDQHLDSINFYIFLNYFLWFLYIFFLYFLN</sequence>
<gene>
    <name evidence="2" type="ORF">Anas_09388</name>
</gene>
<dbReference type="EMBL" id="SEYY01012084">
    <property type="protein sequence ID" value="KAB7500982.1"/>
    <property type="molecule type" value="Genomic_DNA"/>
</dbReference>
<evidence type="ECO:0000313" key="3">
    <source>
        <dbReference type="Proteomes" id="UP000326759"/>
    </source>
</evidence>
<name>A0A5N5T3P3_9CRUS</name>
<protein>
    <submittedName>
        <fullName evidence="2">Uncharacterized protein</fullName>
    </submittedName>
</protein>
<dbReference type="GO" id="GO:0016538">
    <property type="term" value="F:cyclin-dependent protein serine/threonine kinase regulator activity"/>
    <property type="evidence" value="ECO:0007669"/>
    <property type="project" value="InterPro"/>
</dbReference>
<dbReference type="AlphaFoldDB" id="A0A5N5T3P3"/>
<dbReference type="SUPFAM" id="SSF55637">
    <property type="entry name" value="Cell cycle regulatory proteins"/>
    <property type="match status" value="1"/>
</dbReference>
<dbReference type="Proteomes" id="UP000326759">
    <property type="component" value="Unassembled WGS sequence"/>
</dbReference>
<evidence type="ECO:0000313" key="2">
    <source>
        <dbReference type="EMBL" id="KAB7500982.1"/>
    </source>
</evidence>
<organism evidence="2 3">
    <name type="scientific">Armadillidium nasatum</name>
    <dbReference type="NCBI Taxonomy" id="96803"/>
    <lineage>
        <taxon>Eukaryota</taxon>
        <taxon>Metazoa</taxon>
        <taxon>Ecdysozoa</taxon>
        <taxon>Arthropoda</taxon>
        <taxon>Crustacea</taxon>
        <taxon>Multicrustacea</taxon>
        <taxon>Malacostraca</taxon>
        <taxon>Eumalacostraca</taxon>
        <taxon>Peracarida</taxon>
        <taxon>Isopoda</taxon>
        <taxon>Oniscidea</taxon>
        <taxon>Crinocheta</taxon>
        <taxon>Armadillidiidae</taxon>
        <taxon>Armadillidium</taxon>
    </lineage>
</organism>
<reference evidence="2 3" key="1">
    <citation type="journal article" date="2019" name="PLoS Biol.">
        <title>Sex chromosomes control vertical transmission of feminizing Wolbachia symbionts in an isopod.</title>
        <authorList>
            <person name="Becking T."/>
            <person name="Chebbi M.A."/>
            <person name="Giraud I."/>
            <person name="Moumen B."/>
            <person name="Laverre T."/>
            <person name="Caubet Y."/>
            <person name="Peccoud J."/>
            <person name="Gilbert C."/>
            <person name="Cordaux R."/>
        </authorList>
    </citation>
    <scope>NUCLEOTIDE SEQUENCE [LARGE SCALE GENOMIC DNA]</scope>
    <source>
        <strain evidence="2">ANa2</strain>
        <tissue evidence="2">Whole body excluding digestive tract and cuticle</tissue>
    </source>
</reference>
<proteinExistence type="predicted"/>
<evidence type="ECO:0000256" key="1">
    <source>
        <dbReference type="SAM" id="Phobius"/>
    </source>
</evidence>